<accession>A0A182XQX4</accession>
<keyword evidence="1" id="KW-1133">Transmembrane helix</keyword>
<organism evidence="2 3">
    <name type="scientific">Anopheles quadriannulatus</name>
    <name type="common">Mosquito</name>
    <dbReference type="NCBI Taxonomy" id="34691"/>
    <lineage>
        <taxon>Eukaryota</taxon>
        <taxon>Metazoa</taxon>
        <taxon>Ecdysozoa</taxon>
        <taxon>Arthropoda</taxon>
        <taxon>Hexapoda</taxon>
        <taxon>Insecta</taxon>
        <taxon>Pterygota</taxon>
        <taxon>Neoptera</taxon>
        <taxon>Endopterygota</taxon>
        <taxon>Diptera</taxon>
        <taxon>Nematocera</taxon>
        <taxon>Culicoidea</taxon>
        <taxon>Culicidae</taxon>
        <taxon>Anophelinae</taxon>
        <taxon>Anopheles</taxon>
    </lineage>
</organism>
<protein>
    <submittedName>
        <fullName evidence="2">Uncharacterized protein</fullName>
    </submittedName>
</protein>
<evidence type="ECO:0000313" key="2">
    <source>
        <dbReference type="EnsemblMetazoa" id="AQUA014259-PA"/>
    </source>
</evidence>
<dbReference type="EnsemblMetazoa" id="AQUA014259-RA">
    <property type="protein sequence ID" value="AQUA014259-PA"/>
    <property type="gene ID" value="AQUA014259"/>
</dbReference>
<keyword evidence="3" id="KW-1185">Reference proteome</keyword>
<dbReference type="Proteomes" id="UP000076407">
    <property type="component" value="Unassembled WGS sequence"/>
</dbReference>
<feature type="transmembrane region" description="Helical" evidence="1">
    <location>
        <begin position="65"/>
        <end position="83"/>
    </location>
</feature>
<sequence>MLLKELYNHAANKSRLKLDLISVQDFKIKFAVPFFDDYSNRQHQKQRIQKRLSDKRIMQNAQKMCIVYFLFVVGFVGAENMLFSGEILDY</sequence>
<name>A0A182XQX4_ANOQN</name>
<proteinExistence type="predicted"/>
<keyword evidence="1" id="KW-0812">Transmembrane</keyword>
<evidence type="ECO:0000313" key="3">
    <source>
        <dbReference type="Proteomes" id="UP000076407"/>
    </source>
</evidence>
<reference evidence="2" key="1">
    <citation type="submission" date="2020-05" db="UniProtKB">
        <authorList>
            <consortium name="EnsemblMetazoa"/>
        </authorList>
    </citation>
    <scope>IDENTIFICATION</scope>
    <source>
        <strain evidence="2">SANGQUA</strain>
    </source>
</reference>
<dbReference type="VEuPathDB" id="VectorBase:AQUA014259"/>
<evidence type="ECO:0000256" key="1">
    <source>
        <dbReference type="SAM" id="Phobius"/>
    </source>
</evidence>
<keyword evidence="1" id="KW-0472">Membrane</keyword>
<dbReference type="AlphaFoldDB" id="A0A182XQX4"/>